<reference evidence="1" key="1">
    <citation type="journal article" date="2015" name="Nature">
        <title>Complex archaea that bridge the gap between prokaryotes and eukaryotes.</title>
        <authorList>
            <person name="Spang A."/>
            <person name="Saw J.H."/>
            <person name="Jorgensen S.L."/>
            <person name="Zaremba-Niedzwiedzka K."/>
            <person name="Martijn J."/>
            <person name="Lind A.E."/>
            <person name="van Eijk R."/>
            <person name="Schleper C."/>
            <person name="Guy L."/>
            <person name="Ettema T.J."/>
        </authorList>
    </citation>
    <scope>NUCLEOTIDE SEQUENCE</scope>
</reference>
<dbReference type="SUPFAM" id="SSF53756">
    <property type="entry name" value="UDP-Glycosyltransferase/glycogen phosphorylase"/>
    <property type="match status" value="1"/>
</dbReference>
<name>A0A0F9LBQ4_9ZZZZ</name>
<accession>A0A0F9LBQ4</accession>
<dbReference type="AlphaFoldDB" id="A0A0F9LBQ4"/>
<comment type="caution">
    <text evidence="1">The sequence shown here is derived from an EMBL/GenBank/DDBJ whole genome shotgun (WGS) entry which is preliminary data.</text>
</comment>
<sequence length="304" mass="35179">MDEKTTSILVPSGIGDIFWIMAKMESFLKEQNISNPEIFIQQGNGADGIMKQRALPFIEKFSFVKAGGYLITGNQFQAFKDGYLHDKANLFYDIAGCDLFLTFNGSLRMGRELADVSPQWETNWYPEMIRSDYQIQKGKEYSSNYGSYVVAYFVPHGMYQGWLVQFQKEKIYESMKSIVRETGKKIILIGATWDDTELKDFFLQKAKQDNLQDSFINLVGETSLDDILALVENCSLMYGFPSGVSFLAPYYKKQTLILWNDYFCEDFHWNCVVPESRTNWYHALQTYKHDLRVVTKKLLECCDA</sequence>
<dbReference type="EMBL" id="LAZR01006620">
    <property type="protein sequence ID" value="KKM90833.1"/>
    <property type="molecule type" value="Genomic_DNA"/>
</dbReference>
<protein>
    <submittedName>
        <fullName evidence="1">Uncharacterized protein</fullName>
    </submittedName>
</protein>
<evidence type="ECO:0000313" key="1">
    <source>
        <dbReference type="EMBL" id="KKM90833.1"/>
    </source>
</evidence>
<gene>
    <name evidence="1" type="ORF">LCGC14_1234630</name>
</gene>
<dbReference type="Gene3D" id="3.40.50.2000">
    <property type="entry name" value="Glycogen Phosphorylase B"/>
    <property type="match status" value="1"/>
</dbReference>
<proteinExistence type="predicted"/>
<organism evidence="1">
    <name type="scientific">marine sediment metagenome</name>
    <dbReference type="NCBI Taxonomy" id="412755"/>
    <lineage>
        <taxon>unclassified sequences</taxon>
        <taxon>metagenomes</taxon>
        <taxon>ecological metagenomes</taxon>
    </lineage>
</organism>